<dbReference type="InterPro" id="IPR005532">
    <property type="entry name" value="SUMF_dom"/>
</dbReference>
<dbReference type="Pfam" id="PF03781">
    <property type="entry name" value="FGE-sulfatase"/>
    <property type="match status" value="1"/>
</dbReference>
<dbReference type="Proteomes" id="UP000071859">
    <property type="component" value="Unassembled WGS sequence"/>
</dbReference>
<keyword evidence="2" id="KW-0418">Kinase</keyword>
<proteinExistence type="predicted"/>
<accession>A0A158E7T9</accession>
<dbReference type="InterPro" id="IPR051043">
    <property type="entry name" value="Sulfatase_Mod_Factor_Kinase"/>
</dbReference>
<evidence type="ECO:0000313" key="2">
    <source>
        <dbReference type="EMBL" id="SAL02864.1"/>
    </source>
</evidence>
<evidence type="ECO:0000313" key="3">
    <source>
        <dbReference type="Proteomes" id="UP000071859"/>
    </source>
</evidence>
<reference evidence="2" key="1">
    <citation type="submission" date="2016-01" db="EMBL/GenBank/DDBJ databases">
        <authorList>
            <person name="Peeters C."/>
        </authorList>
    </citation>
    <scope>NUCLEOTIDE SEQUENCE</scope>
    <source>
        <strain evidence="2">LMG 29321</strain>
    </source>
</reference>
<dbReference type="GO" id="GO:0016301">
    <property type="term" value="F:kinase activity"/>
    <property type="evidence" value="ECO:0007669"/>
    <property type="project" value="UniProtKB-KW"/>
</dbReference>
<name>A0A158E7T9_9BURK</name>
<dbReference type="InterPro" id="IPR016187">
    <property type="entry name" value="CTDL_fold"/>
</dbReference>
<evidence type="ECO:0000259" key="1">
    <source>
        <dbReference type="Pfam" id="PF03781"/>
    </source>
</evidence>
<dbReference type="PANTHER" id="PTHR23150:SF19">
    <property type="entry name" value="FORMYLGLYCINE-GENERATING ENZYME"/>
    <property type="match status" value="1"/>
</dbReference>
<dbReference type="Gene3D" id="3.90.1580.10">
    <property type="entry name" value="paralog of FGE (formylglycine-generating enzyme)"/>
    <property type="match status" value="1"/>
</dbReference>
<sequence>MQIANQMVWIEGGIFRMGSEKHHPEEAPVRRVRVDGFWIDPTPVTNAAFAAFVDATGYVTVAERVPDPALYPGAEASALTPGALTFHQPPGPVDRYDPYAWWRYTQGASWRSPCGGASGIDALGDHPVVHVSFEDAAAYARWAGKDLPTEAEWEYAARGGLDQAAFVWGDDFMPEGRMMANTWQGEFPWQNLALDGYERTSPVGVFPPNGYGLHDMAGNVWEWTEDWYVDQPRAHSKPCCVVGNPRGPAAAASFDPSQPNIPIPRKVVKGGSFLCAPSYCDRYRPSARQPQMIDTASCHIGFRCVVRGAAVIELKEI</sequence>
<comment type="caution">
    <text evidence="2">The sequence shown here is derived from an EMBL/GenBank/DDBJ whole genome shotgun (WGS) entry which is preliminary data.</text>
</comment>
<dbReference type="EMBL" id="FCOX02000051">
    <property type="protein sequence ID" value="SAL02864.1"/>
    <property type="molecule type" value="Genomic_DNA"/>
</dbReference>
<keyword evidence="3" id="KW-1185">Reference proteome</keyword>
<dbReference type="GO" id="GO:0120147">
    <property type="term" value="F:formylglycine-generating oxidase activity"/>
    <property type="evidence" value="ECO:0007669"/>
    <property type="project" value="TreeGrafter"/>
</dbReference>
<dbReference type="AlphaFoldDB" id="A0A158E7T9"/>
<gene>
    <name evidence="2" type="ORF">AWB78_06446</name>
</gene>
<protein>
    <submittedName>
        <fullName evidence="2">Serine/threonine kinase</fullName>
    </submittedName>
</protein>
<keyword evidence="2" id="KW-0808">Transferase</keyword>
<dbReference type="PANTHER" id="PTHR23150">
    <property type="entry name" value="SULFATASE MODIFYING FACTOR 1, 2"/>
    <property type="match status" value="1"/>
</dbReference>
<organism evidence="2 3">
    <name type="scientific">Caballeronia calidae</name>
    <dbReference type="NCBI Taxonomy" id="1777139"/>
    <lineage>
        <taxon>Bacteria</taxon>
        <taxon>Pseudomonadati</taxon>
        <taxon>Pseudomonadota</taxon>
        <taxon>Betaproteobacteria</taxon>
        <taxon>Burkholderiales</taxon>
        <taxon>Burkholderiaceae</taxon>
        <taxon>Caballeronia</taxon>
    </lineage>
</organism>
<feature type="domain" description="Sulfatase-modifying factor enzyme-like" evidence="1">
    <location>
        <begin position="5"/>
        <end position="305"/>
    </location>
</feature>
<dbReference type="InterPro" id="IPR042095">
    <property type="entry name" value="SUMF_sf"/>
</dbReference>
<dbReference type="RefSeq" id="WP_198399390.1">
    <property type="nucleotide sequence ID" value="NZ_FCOX02000051.1"/>
</dbReference>
<dbReference type="SUPFAM" id="SSF56436">
    <property type="entry name" value="C-type lectin-like"/>
    <property type="match status" value="1"/>
</dbReference>